<keyword evidence="1" id="KW-1133">Transmembrane helix</keyword>
<keyword evidence="3" id="KW-1185">Reference proteome</keyword>
<gene>
    <name evidence="2" type="ORF">BOQ54_10280</name>
</gene>
<evidence type="ECO:0000313" key="3">
    <source>
        <dbReference type="Proteomes" id="UP000182703"/>
    </source>
</evidence>
<accession>A0AAC9JR29</accession>
<evidence type="ECO:0008006" key="4">
    <source>
        <dbReference type="Google" id="ProtNLM"/>
    </source>
</evidence>
<dbReference type="AlphaFoldDB" id="A0AAC9JR29"/>
<name>A0AAC9JR29_9HYPH</name>
<dbReference type="EMBL" id="CP018095">
    <property type="protein sequence ID" value="APF37666.1"/>
    <property type="molecule type" value="Genomic_DNA"/>
</dbReference>
<dbReference type="KEGG" id="cdq:BOQ54_10280"/>
<sequence length="138" mass="15284">MRTNGKGKAGATASYEKALEWVVGGVAFFFVVVLLGYLFGLGAWVDGQPPRFAIMVENVEQIGNVYQMQVVVTNEGDVTASDVRLRAVLHQDVGPDEARELRFDYLPQRSQRRGAFVFERDPRSGVTVDLSVTSYVEP</sequence>
<organism evidence="2 3">
    <name type="scientific">Chelatococcus daeguensis</name>
    <dbReference type="NCBI Taxonomy" id="444444"/>
    <lineage>
        <taxon>Bacteria</taxon>
        <taxon>Pseudomonadati</taxon>
        <taxon>Pseudomonadota</taxon>
        <taxon>Alphaproteobacteria</taxon>
        <taxon>Hyphomicrobiales</taxon>
        <taxon>Chelatococcaceae</taxon>
        <taxon>Chelatococcus</taxon>
    </lineage>
</organism>
<protein>
    <recommendedName>
        <fullName evidence="4">TIGR02588 family protein</fullName>
    </recommendedName>
</protein>
<feature type="transmembrane region" description="Helical" evidence="1">
    <location>
        <begin position="21"/>
        <end position="45"/>
    </location>
</feature>
<proteinExistence type="predicted"/>
<keyword evidence="1" id="KW-0812">Transmembrane</keyword>
<dbReference type="Proteomes" id="UP000182703">
    <property type="component" value="Chromosome"/>
</dbReference>
<dbReference type="RefSeq" id="WP_055458149.1">
    <property type="nucleotide sequence ID" value="NZ_CP018095.1"/>
</dbReference>
<keyword evidence="1" id="KW-0472">Membrane</keyword>
<evidence type="ECO:0000313" key="2">
    <source>
        <dbReference type="EMBL" id="APF37666.1"/>
    </source>
</evidence>
<reference evidence="2 3" key="1">
    <citation type="submission" date="2016-11" db="EMBL/GenBank/DDBJ databases">
        <title>Complete genome sequence of the aerobically denitrifying bacterium Chelatococcus daeguensis TAD1.</title>
        <authorList>
            <person name="Yang Y."/>
            <person name="Huang S."/>
            <person name="Lin E."/>
        </authorList>
    </citation>
    <scope>NUCLEOTIDE SEQUENCE [LARGE SCALE GENOMIC DNA]</scope>
    <source>
        <strain evidence="2 3">TAD1</strain>
    </source>
</reference>
<evidence type="ECO:0000256" key="1">
    <source>
        <dbReference type="SAM" id="Phobius"/>
    </source>
</evidence>